<evidence type="ECO:0000313" key="1">
    <source>
        <dbReference type="EMBL" id="KAK3223079.1"/>
    </source>
</evidence>
<dbReference type="AlphaFoldDB" id="A0AAE0AT53"/>
<protein>
    <submittedName>
        <fullName evidence="1">Uncharacterized protein</fullName>
    </submittedName>
</protein>
<sequence length="152" mass="17393">MQILCYTACAKDCAAVQRKVIWDASITSVTISVPWRNIIAEECNMVLELETLIIKSKCDLDSLEAHLLDSTCNRYNLMGFQLQDLFNYFEVILNDCEIKLVMPHYLQTVHMLEKFCASITFASSVIPDESILNQLEVHVAISLLQYMGQSWH</sequence>
<evidence type="ECO:0000313" key="2">
    <source>
        <dbReference type="Proteomes" id="UP001281410"/>
    </source>
</evidence>
<comment type="caution">
    <text evidence="1">The sequence shown here is derived from an EMBL/GenBank/DDBJ whole genome shotgun (WGS) entry which is preliminary data.</text>
</comment>
<name>A0AAE0AT53_9ROSI</name>
<accession>A0AAE0AT53</accession>
<gene>
    <name evidence="1" type="ORF">Dsin_010104</name>
</gene>
<proteinExistence type="predicted"/>
<dbReference type="Proteomes" id="UP001281410">
    <property type="component" value="Unassembled WGS sequence"/>
</dbReference>
<dbReference type="EMBL" id="JANJYJ010000003">
    <property type="protein sequence ID" value="KAK3223079.1"/>
    <property type="molecule type" value="Genomic_DNA"/>
</dbReference>
<reference evidence="1" key="1">
    <citation type="journal article" date="2023" name="Plant J.">
        <title>Genome sequences and population genomics provide insights into the demographic history, inbreeding, and mutation load of two 'living fossil' tree species of Dipteronia.</title>
        <authorList>
            <person name="Feng Y."/>
            <person name="Comes H.P."/>
            <person name="Chen J."/>
            <person name="Zhu S."/>
            <person name="Lu R."/>
            <person name="Zhang X."/>
            <person name="Li P."/>
            <person name="Qiu J."/>
            <person name="Olsen K.M."/>
            <person name="Qiu Y."/>
        </authorList>
    </citation>
    <scope>NUCLEOTIDE SEQUENCE</scope>
    <source>
        <strain evidence="1">NBL</strain>
    </source>
</reference>
<organism evidence="1 2">
    <name type="scientific">Dipteronia sinensis</name>
    <dbReference type="NCBI Taxonomy" id="43782"/>
    <lineage>
        <taxon>Eukaryota</taxon>
        <taxon>Viridiplantae</taxon>
        <taxon>Streptophyta</taxon>
        <taxon>Embryophyta</taxon>
        <taxon>Tracheophyta</taxon>
        <taxon>Spermatophyta</taxon>
        <taxon>Magnoliopsida</taxon>
        <taxon>eudicotyledons</taxon>
        <taxon>Gunneridae</taxon>
        <taxon>Pentapetalae</taxon>
        <taxon>rosids</taxon>
        <taxon>malvids</taxon>
        <taxon>Sapindales</taxon>
        <taxon>Sapindaceae</taxon>
        <taxon>Hippocastanoideae</taxon>
        <taxon>Acereae</taxon>
        <taxon>Dipteronia</taxon>
    </lineage>
</organism>
<keyword evidence="2" id="KW-1185">Reference proteome</keyword>